<dbReference type="PANTHER" id="PTHR43706">
    <property type="entry name" value="NADH DEHYDROGENASE"/>
    <property type="match status" value="1"/>
</dbReference>
<dbReference type="InterPro" id="IPR036188">
    <property type="entry name" value="FAD/NAD-bd_sf"/>
</dbReference>
<dbReference type="InterPro" id="IPR023753">
    <property type="entry name" value="FAD/NAD-binding_dom"/>
</dbReference>
<evidence type="ECO:0000256" key="5">
    <source>
        <dbReference type="ARBA" id="ARBA00023002"/>
    </source>
</evidence>
<keyword evidence="4" id="KW-0274">FAD</keyword>
<comment type="catalytic activity">
    <reaction evidence="7">
        <text>a quinone + NADH + H(+) = a quinol + NAD(+)</text>
        <dbReference type="Rhea" id="RHEA:46160"/>
        <dbReference type="ChEBI" id="CHEBI:15378"/>
        <dbReference type="ChEBI" id="CHEBI:24646"/>
        <dbReference type="ChEBI" id="CHEBI:57540"/>
        <dbReference type="ChEBI" id="CHEBI:57945"/>
        <dbReference type="ChEBI" id="CHEBI:132124"/>
        <dbReference type="EC" id="1.6.5.9"/>
    </reaction>
</comment>
<dbReference type="PANTHER" id="PTHR43706:SF47">
    <property type="entry name" value="EXTERNAL NADH-UBIQUINONE OXIDOREDUCTASE 1, MITOCHONDRIAL-RELATED"/>
    <property type="match status" value="1"/>
</dbReference>
<keyword evidence="8" id="KW-0472">Membrane</keyword>
<proteinExistence type="inferred from homology"/>
<keyword evidence="11" id="KW-1185">Reference proteome</keyword>
<organism evidence="10 11">
    <name type="scientific">Paracoccus fistulariae</name>
    <dbReference type="NCBI Taxonomy" id="658446"/>
    <lineage>
        <taxon>Bacteria</taxon>
        <taxon>Pseudomonadati</taxon>
        <taxon>Pseudomonadota</taxon>
        <taxon>Alphaproteobacteria</taxon>
        <taxon>Rhodobacterales</taxon>
        <taxon>Paracoccaceae</taxon>
        <taxon>Paracoccus</taxon>
    </lineage>
</organism>
<dbReference type="InterPro" id="IPR045024">
    <property type="entry name" value="NDH-2"/>
</dbReference>
<dbReference type="EC" id="1.6.5.9" evidence="2"/>
<dbReference type="Proteomes" id="UP001219349">
    <property type="component" value="Chromosome"/>
</dbReference>
<keyword evidence="8" id="KW-0812">Transmembrane</keyword>
<sequence length="437" mass="48183">MAYRVVVIGAGFAGLTAVKDLKGAGCEITLIDQRNHHLFQPLLYQVATTLLSTSEIAWPIRAILQKRKDVTTLLARVIDIDRRTKEVILRNGMRIPYDTLIVATGARHAYFGHDEWEADAPGLKTLEDATTIRRRMLLAFERAELTPSKHERDALLTFAIIGAGPTGVELAGIIAELAHRILPGEFRHIDTRRARILLVEAGPNILPAFSKDLSDYALAALSRRGVEVRTGKPVTKITAEGIMLDDRFIPARTVIWAAGVQASRAKDWLDAEADRAGRVIVSPGLTLPDDPSIFVLGDTAHVQSDGKPVPGVAPAAKQQGSYAARLIRRRLKHGDQAETTPFRYRDMGNLATIGRNAAVIEYGRFRLKGWLAWWVWGIAHIYFLIGTRSRLFVALSWLWIFLSRQNSARLITQKETLKDPDVTPGKAVADDTGTGGG</sequence>
<dbReference type="PRINTS" id="PR00411">
    <property type="entry name" value="PNDRDTASEI"/>
</dbReference>
<gene>
    <name evidence="10" type="ORF">JHX87_04210</name>
</gene>
<dbReference type="EMBL" id="CP067136">
    <property type="protein sequence ID" value="WCR08035.1"/>
    <property type="molecule type" value="Genomic_DNA"/>
</dbReference>
<comment type="similarity">
    <text evidence="1">Belongs to the NADH dehydrogenase family.</text>
</comment>
<dbReference type="RefSeq" id="WP_271882610.1">
    <property type="nucleotide sequence ID" value="NZ_CP067136.1"/>
</dbReference>
<protein>
    <recommendedName>
        <fullName evidence="2">NADH:ubiquinone reductase (non-electrogenic)</fullName>
        <ecNumber evidence="2">1.6.5.9</ecNumber>
    </recommendedName>
</protein>
<dbReference type="Gene3D" id="3.50.50.100">
    <property type="match status" value="1"/>
</dbReference>
<evidence type="ECO:0000313" key="10">
    <source>
        <dbReference type="EMBL" id="WCR08035.1"/>
    </source>
</evidence>
<feature type="domain" description="FAD/NAD(P)-binding" evidence="9">
    <location>
        <begin position="3"/>
        <end position="320"/>
    </location>
</feature>
<evidence type="ECO:0000256" key="8">
    <source>
        <dbReference type="SAM" id="Phobius"/>
    </source>
</evidence>
<keyword evidence="5" id="KW-0560">Oxidoreductase</keyword>
<evidence type="ECO:0000256" key="3">
    <source>
        <dbReference type="ARBA" id="ARBA00022630"/>
    </source>
</evidence>
<evidence type="ECO:0000256" key="2">
    <source>
        <dbReference type="ARBA" id="ARBA00012637"/>
    </source>
</evidence>
<keyword evidence="8" id="KW-1133">Transmembrane helix</keyword>
<keyword evidence="6" id="KW-0520">NAD</keyword>
<reference evidence="10 11" key="1">
    <citation type="submission" date="2021-01" db="EMBL/GenBank/DDBJ databases">
        <title>Biogeographic distribution of Paracoccus.</title>
        <authorList>
            <person name="Hollensteiner J."/>
            <person name="Leineberger J."/>
            <person name="Brinkhoff T."/>
            <person name="Daniel R."/>
        </authorList>
    </citation>
    <scope>NUCLEOTIDE SEQUENCE [LARGE SCALE GENOMIC DNA]</scope>
    <source>
        <strain evidence="10 11">KCTC 22803</strain>
    </source>
</reference>
<accession>A0ABY7SMA2</accession>
<feature type="transmembrane region" description="Helical" evidence="8">
    <location>
        <begin position="373"/>
        <end position="402"/>
    </location>
</feature>
<evidence type="ECO:0000256" key="4">
    <source>
        <dbReference type="ARBA" id="ARBA00022827"/>
    </source>
</evidence>
<dbReference type="PRINTS" id="PR00368">
    <property type="entry name" value="FADPNR"/>
</dbReference>
<evidence type="ECO:0000256" key="6">
    <source>
        <dbReference type="ARBA" id="ARBA00023027"/>
    </source>
</evidence>
<dbReference type="SUPFAM" id="SSF51905">
    <property type="entry name" value="FAD/NAD(P)-binding domain"/>
    <property type="match status" value="1"/>
</dbReference>
<evidence type="ECO:0000313" key="11">
    <source>
        <dbReference type="Proteomes" id="UP001219349"/>
    </source>
</evidence>
<dbReference type="Pfam" id="PF07992">
    <property type="entry name" value="Pyr_redox_2"/>
    <property type="match status" value="1"/>
</dbReference>
<evidence type="ECO:0000259" key="9">
    <source>
        <dbReference type="Pfam" id="PF07992"/>
    </source>
</evidence>
<evidence type="ECO:0000256" key="7">
    <source>
        <dbReference type="ARBA" id="ARBA00047599"/>
    </source>
</evidence>
<name>A0ABY7SMA2_9RHOB</name>
<evidence type="ECO:0000256" key="1">
    <source>
        <dbReference type="ARBA" id="ARBA00005272"/>
    </source>
</evidence>
<keyword evidence="3" id="KW-0285">Flavoprotein</keyword>